<evidence type="ECO:0000259" key="2">
    <source>
        <dbReference type="Pfam" id="PF02541"/>
    </source>
</evidence>
<dbReference type="InterPro" id="IPR003695">
    <property type="entry name" value="Ppx_GppA_N"/>
</dbReference>
<keyword evidence="5" id="KW-1185">Reference proteome</keyword>
<feature type="domain" description="Ppx/GppA phosphatase N-terminal" evidence="2">
    <location>
        <begin position="24"/>
        <end position="303"/>
    </location>
</feature>
<dbReference type="InterPro" id="IPR048950">
    <property type="entry name" value="Ppx_GppA_C"/>
</dbReference>
<comment type="similarity">
    <text evidence="1">Belongs to the GppA/Ppx family.</text>
</comment>
<dbReference type="RefSeq" id="WP_152891975.1">
    <property type="nucleotide sequence ID" value="NZ_WHJC01000401.1"/>
</dbReference>
<evidence type="ECO:0000313" key="5">
    <source>
        <dbReference type="Proteomes" id="UP000430345"/>
    </source>
</evidence>
<gene>
    <name evidence="4" type="ORF">GBZ86_14950</name>
</gene>
<accession>A0A6I1MW24</accession>
<dbReference type="SUPFAM" id="SSF53067">
    <property type="entry name" value="Actin-like ATPase domain"/>
    <property type="match status" value="2"/>
</dbReference>
<dbReference type="OrthoDB" id="9807195at2"/>
<dbReference type="InterPro" id="IPR043129">
    <property type="entry name" value="ATPase_NBD"/>
</dbReference>
<dbReference type="PANTHER" id="PTHR30005:SF0">
    <property type="entry name" value="RETROGRADE REGULATION PROTEIN 2"/>
    <property type="match status" value="1"/>
</dbReference>
<dbReference type="Gene3D" id="3.30.420.40">
    <property type="match status" value="1"/>
</dbReference>
<organism evidence="4 5">
    <name type="scientific">Clostridium tarantellae</name>
    <dbReference type="NCBI Taxonomy" id="39493"/>
    <lineage>
        <taxon>Bacteria</taxon>
        <taxon>Bacillati</taxon>
        <taxon>Bacillota</taxon>
        <taxon>Clostridia</taxon>
        <taxon>Eubacteriales</taxon>
        <taxon>Clostridiaceae</taxon>
        <taxon>Clostridium</taxon>
    </lineage>
</organism>
<proteinExistence type="inferred from homology"/>
<dbReference type="Pfam" id="PF02541">
    <property type="entry name" value="Ppx-GppA"/>
    <property type="match status" value="1"/>
</dbReference>
<evidence type="ECO:0000259" key="3">
    <source>
        <dbReference type="Pfam" id="PF21447"/>
    </source>
</evidence>
<feature type="domain" description="Ppx/GppA phosphatase C-terminal" evidence="3">
    <location>
        <begin position="314"/>
        <end position="474"/>
    </location>
</feature>
<protein>
    <submittedName>
        <fullName evidence="4">Ppx/GppA family phosphatase</fullName>
    </submittedName>
</protein>
<dbReference type="CDD" id="cd24052">
    <property type="entry name" value="ASKHA_NBD_HpPPX-GppA-like"/>
    <property type="match status" value="1"/>
</dbReference>
<dbReference type="EMBL" id="WHJC01000401">
    <property type="protein sequence ID" value="MPQ45021.1"/>
    <property type="molecule type" value="Genomic_DNA"/>
</dbReference>
<dbReference type="PANTHER" id="PTHR30005">
    <property type="entry name" value="EXOPOLYPHOSPHATASE"/>
    <property type="match status" value="1"/>
</dbReference>
<dbReference type="Proteomes" id="UP000430345">
    <property type="component" value="Unassembled WGS sequence"/>
</dbReference>
<dbReference type="SUPFAM" id="SSF109604">
    <property type="entry name" value="HD-domain/PDEase-like"/>
    <property type="match status" value="1"/>
</dbReference>
<evidence type="ECO:0000256" key="1">
    <source>
        <dbReference type="ARBA" id="ARBA00007125"/>
    </source>
</evidence>
<dbReference type="Gene3D" id="3.30.420.150">
    <property type="entry name" value="Exopolyphosphatase. Domain 2"/>
    <property type="match status" value="1"/>
</dbReference>
<sequence length="505" mass="57869">MNRIGVIDIGSNAVRMTLAEVWDSGYFRIIDELKESIRLGSDLISCSIISEDKINFTLSTVKSFKDMCISSGASKIITVETEALRQAENKANFKSKLLKILDLDIKTLTNEEELYYNFLGARNSLYIKNSLLVDINGNTTHLAWIVDNEIFKKVSLPFGYVTLTTLFKLDDTICYENNEKSLKYIIDNLKNIDWLCNNSFESIIGIGGSIRNLGKIDRRKKRYPIDLSHNYVFFDYDIEDLYHMLKSKNLRQRKKIEGLSNSRADVIVAATGILKQILNFTQTSKIEISGRGLREGILYDYLEQNFNNKKDILDASLKGIMETLNVNYPHAYNVYNLTKKLFNELSSLHKLDNSFNNIVKTASLLHDCGISIRYYDHHIHSLYIILNSPLNGLSHKEILMSALCAAFHRNNSFEISLPKYSTILNRLDIANIEFIGVLLKLSEGLDRSLIGSIKDLKVLINDENVEIILFSDENLDLEIRQAYRCTEKFKEIYKKDLIITKKSVI</sequence>
<dbReference type="AlphaFoldDB" id="A0A6I1MW24"/>
<reference evidence="4 5" key="1">
    <citation type="submission" date="2019-10" db="EMBL/GenBank/DDBJ databases">
        <title>The Genome Sequence of Clostridium tarantellae Isolated from Fish Brain.</title>
        <authorList>
            <person name="Bano L."/>
            <person name="Kiel M."/>
            <person name="Sales G."/>
            <person name="Doxey A.C."/>
            <person name="Mansfield M.J."/>
            <person name="Schiavone M."/>
            <person name="Rossetto O."/>
            <person name="Pirazzini M."/>
            <person name="Dobrindt U."/>
            <person name="Montecucco C."/>
        </authorList>
    </citation>
    <scope>NUCLEOTIDE SEQUENCE [LARGE SCALE GENOMIC DNA]</scope>
    <source>
        <strain evidence="4 5">DSM 3997</strain>
    </source>
</reference>
<evidence type="ECO:0000313" key="4">
    <source>
        <dbReference type="EMBL" id="MPQ45021.1"/>
    </source>
</evidence>
<dbReference type="InterPro" id="IPR050273">
    <property type="entry name" value="GppA/Ppx_hydrolase"/>
</dbReference>
<name>A0A6I1MW24_9CLOT</name>
<comment type="caution">
    <text evidence="4">The sequence shown here is derived from an EMBL/GenBank/DDBJ whole genome shotgun (WGS) entry which is preliminary data.</text>
</comment>
<dbReference type="Gene3D" id="1.10.3210.10">
    <property type="entry name" value="Hypothetical protein af1432"/>
    <property type="match status" value="1"/>
</dbReference>
<dbReference type="Pfam" id="PF21447">
    <property type="entry name" value="Ppx-GppA_III"/>
    <property type="match status" value="1"/>
</dbReference>